<dbReference type="PANTHER" id="PTHR33562:SF29">
    <property type="entry name" value="PROTEIN SLEEPLESS"/>
    <property type="match status" value="1"/>
</dbReference>
<evidence type="ECO:0000256" key="4">
    <source>
        <dbReference type="ARBA" id="ARBA00022729"/>
    </source>
</evidence>
<evidence type="ECO:0000256" key="3">
    <source>
        <dbReference type="ARBA" id="ARBA00022692"/>
    </source>
</evidence>
<dbReference type="AlphaFoldDB" id="A0AAV8XPC6"/>
<keyword evidence="10" id="KW-1185">Reference proteome</keyword>
<dbReference type="InterPro" id="IPR031424">
    <property type="entry name" value="QVR-like"/>
</dbReference>
<keyword evidence="5" id="KW-1133">Transmembrane helix</keyword>
<sequence length="113" mass="12555">QTIIDKNVLVNGLTCFECTLSDGNLCSNSLNTSVAMSDCRKSVFTQGNINNEDFICIAVTQQNSTKSIITRRCGLKSESNICQQLREEDDGYKLNSCHVCQEDFCNSSVMLKK</sequence>
<keyword evidence="8" id="KW-0449">Lipoprotein</keyword>
<keyword evidence="2" id="KW-0336">GPI-anchor</keyword>
<comment type="subcellular location">
    <subcellularLocation>
        <location evidence="1">Membrane</location>
        <topology evidence="1">Lipid-anchor</topology>
        <topology evidence="1">GPI-anchor</topology>
    </subcellularLocation>
</comment>
<feature type="non-terminal residue" evidence="9">
    <location>
        <position position="1"/>
    </location>
</feature>
<dbReference type="InterPro" id="IPR050975">
    <property type="entry name" value="Sleep_regulator"/>
</dbReference>
<proteinExistence type="predicted"/>
<evidence type="ECO:0000313" key="10">
    <source>
        <dbReference type="Proteomes" id="UP001162162"/>
    </source>
</evidence>
<evidence type="ECO:0000256" key="2">
    <source>
        <dbReference type="ARBA" id="ARBA00022622"/>
    </source>
</evidence>
<evidence type="ECO:0000313" key="9">
    <source>
        <dbReference type="EMBL" id="KAJ8940909.1"/>
    </source>
</evidence>
<keyword evidence="7" id="KW-0325">Glycoprotein</keyword>
<gene>
    <name evidence="9" type="ORF">NQ318_017500</name>
</gene>
<keyword evidence="4" id="KW-0732">Signal</keyword>
<evidence type="ECO:0000256" key="1">
    <source>
        <dbReference type="ARBA" id="ARBA00004589"/>
    </source>
</evidence>
<reference evidence="9" key="1">
    <citation type="journal article" date="2023" name="Insect Mol. Biol.">
        <title>Genome sequencing provides insights into the evolution of gene families encoding plant cell wall-degrading enzymes in longhorned beetles.</title>
        <authorList>
            <person name="Shin N.R."/>
            <person name="Okamura Y."/>
            <person name="Kirsch R."/>
            <person name="Pauchet Y."/>
        </authorList>
    </citation>
    <scope>NUCLEOTIDE SEQUENCE</scope>
    <source>
        <strain evidence="9">AMC_N1</strain>
    </source>
</reference>
<protein>
    <recommendedName>
        <fullName evidence="11">Protein sleepless</fullName>
    </recommendedName>
</protein>
<dbReference type="PANTHER" id="PTHR33562">
    <property type="entry name" value="ATILLA, ISOFORM B-RELATED-RELATED"/>
    <property type="match status" value="1"/>
</dbReference>
<evidence type="ECO:0000256" key="6">
    <source>
        <dbReference type="ARBA" id="ARBA00023136"/>
    </source>
</evidence>
<evidence type="ECO:0000256" key="7">
    <source>
        <dbReference type="ARBA" id="ARBA00023180"/>
    </source>
</evidence>
<evidence type="ECO:0000256" key="8">
    <source>
        <dbReference type="ARBA" id="ARBA00023288"/>
    </source>
</evidence>
<dbReference type="Proteomes" id="UP001162162">
    <property type="component" value="Unassembled WGS sequence"/>
</dbReference>
<organism evidence="9 10">
    <name type="scientific">Aromia moschata</name>
    <dbReference type="NCBI Taxonomy" id="1265417"/>
    <lineage>
        <taxon>Eukaryota</taxon>
        <taxon>Metazoa</taxon>
        <taxon>Ecdysozoa</taxon>
        <taxon>Arthropoda</taxon>
        <taxon>Hexapoda</taxon>
        <taxon>Insecta</taxon>
        <taxon>Pterygota</taxon>
        <taxon>Neoptera</taxon>
        <taxon>Endopterygota</taxon>
        <taxon>Coleoptera</taxon>
        <taxon>Polyphaga</taxon>
        <taxon>Cucujiformia</taxon>
        <taxon>Chrysomeloidea</taxon>
        <taxon>Cerambycidae</taxon>
        <taxon>Cerambycinae</taxon>
        <taxon>Callichromatini</taxon>
        <taxon>Aromia</taxon>
    </lineage>
</organism>
<dbReference type="Pfam" id="PF17064">
    <property type="entry name" value="QVR"/>
    <property type="match status" value="1"/>
</dbReference>
<comment type="caution">
    <text evidence="9">The sequence shown here is derived from an EMBL/GenBank/DDBJ whole genome shotgun (WGS) entry which is preliminary data.</text>
</comment>
<keyword evidence="6" id="KW-0472">Membrane</keyword>
<dbReference type="GO" id="GO:0032222">
    <property type="term" value="P:regulation of synaptic transmission, cholinergic"/>
    <property type="evidence" value="ECO:0007669"/>
    <property type="project" value="InterPro"/>
</dbReference>
<evidence type="ECO:0000256" key="5">
    <source>
        <dbReference type="ARBA" id="ARBA00022989"/>
    </source>
</evidence>
<name>A0AAV8XPC6_9CUCU</name>
<evidence type="ECO:0008006" key="11">
    <source>
        <dbReference type="Google" id="ProtNLM"/>
    </source>
</evidence>
<dbReference type="GO" id="GO:0030431">
    <property type="term" value="P:sleep"/>
    <property type="evidence" value="ECO:0007669"/>
    <property type="project" value="InterPro"/>
</dbReference>
<dbReference type="EMBL" id="JAPWTK010000402">
    <property type="protein sequence ID" value="KAJ8940909.1"/>
    <property type="molecule type" value="Genomic_DNA"/>
</dbReference>
<accession>A0AAV8XPC6</accession>
<dbReference type="GO" id="GO:0098552">
    <property type="term" value="C:side of membrane"/>
    <property type="evidence" value="ECO:0007669"/>
    <property type="project" value="UniProtKB-KW"/>
</dbReference>
<keyword evidence="3" id="KW-0812">Transmembrane</keyword>